<sequence length="343" mass="38519">MDATYRDLVLNVPPPSGNNNNLYDQSGLDSLVTVMRAMYASRLGVCDSPLGDAEGAQRNPIIKYSLRSFAGARKEAQEIEAKDLALIDMDKPEINKPTPPPTFFNLATSRLMNETFWAREEHILFTAMMRPSWDAPFMTRLAPTRPELRAKAASDSLLLFDRGAKDRGKTLNQFMAEHFTADEDPDTGAVTLRKCNEPGFIRILYQGNTNEPLELDALRSIQVPVGQLVQTGDGKGTAYDPCHHRRVYHLLAVVRLRRSTTGCDWVQVFVPPSITPVKPVVPSPYINRDDLWSMDHATGQYGGFMLFYRCSPKDVELPSQVDHKVPQEQSDEAIQRLVNILDK</sequence>
<keyword evidence="2" id="KW-1185">Reference proteome</keyword>
<evidence type="ECO:0000313" key="2">
    <source>
        <dbReference type="Proteomes" id="UP000829364"/>
    </source>
</evidence>
<organism evidence="1 2">
    <name type="scientific">Purpureocillium takamizusanense</name>
    <dbReference type="NCBI Taxonomy" id="2060973"/>
    <lineage>
        <taxon>Eukaryota</taxon>
        <taxon>Fungi</taxon>
        <taxon>Dikarya</taxon>
        <taxon>Ascomycota</taxon>
        <taxon>Pezizomycotina</taxon>
        <taxon>Sordariomycetes</taxon>
        <taxon>Hypocreomycetidae</taxon>
        <taxon>Hypocreales</taxon>
        <taxon>Ophiocordycipitaceae</taxon>
        <taxon>Purpureocillium</taxon>
    </lineage>
</organism>
<proteinExistence type="predicted"/>
<reference evidence="1" key="1">
    <citation type="submission" date="2021-11" db="EMBL/GenBank/DDBJ databases">
        <title>Purpureocillium_takamizusanense_genome.</title>
        <authorList>
            <person name="Nguyen N.-H."/>
        </authorList>
    </citation>
    <scope>NUCLEOTIDE SEQUENCE</scope>
    <source>
        <strain evidence="1">PT3</strain>
    </source>
</reference>
<dbReference type="GeneID" id="72071859"/>
<dbReference type="RefSeq" id="XP_047847622.1">
    <property type="nucleotide sequence ID" value="XM_047991610.1"/>
</dbReference>
<name>A0A9Q8VG42_9HYPO</name>
<gene>
    <name evidence="1" type="ORF">JDV02_009914</name>
</gene>
<protein>
    <submittedName>
        <fullName evidence="1">Uncharacterized protein</fullName>
    </submittedName>
</protein>
<dbReference type="EMBL" id="CP086363">
    <property type="protein sequence ID" value="UNI24141.1"/>
    <property type="molecule type" value="Genomic_DNA"/>
</dbReference>
<dbReference type="OrthoDB" id="5103079at2759"/>
<dbReference type="AlphaFoldDB" id="A0A9Q8VG42"/>
<accession>A0A9Q8VG42</accession>
<evidence type="ECO:0000313" key="1">
    <source>
        <dbReference type="EMBL" id="UNI24141.1"/>
    </source>
</evidence>
<dbReference type="Proteomes" id="UP000829364">
    <property type="component" value="Chromosome 10"/>
</dbReference>
<dbReference type="KEGG" id="ptkz:JDV02_009914"/>